<accession>A0A1B6K8P7</accession>
<protein>
    <recommendedName>
        <fullName evidence="2">3'-5' exonuclease domain-containing protein</fullName>
    </recommendedName>
</protein>
<reference evidence="1" key="1">
    <citation type="submission" date="2015-11" db="EMBL/GenBank/DDBJ databases">
        <title>De novo transcriptome assembly of four potential Pierce s Disease insect vectors from Arizona vineyards.</title>
        <authorList>
            <person name="Tassone E.E."/>
        </authorList>
    </citation>
    <scope>NUCLEOTIDE SEQUENCE</scope>
</reference>
<dbReference type="EMBL" id="GEBQ01032151">
    <property type="protein sequence ID" value="JAT07826.1"/>
    <property type="molecule type" value="Transcribed_RNA"/>
</dbReference>
<sequence>RTTSEKQKPKKKPRFVAPVMASHSSSQEVKLKNYTIIVLDDISGKEILQRLEIDGLNKILITVTFKEGYTLLNKPLEPVRNSACVPNGVMFYAHWLQGSTNYYFLNLANLSVSLLPVIHQLFTEPTRVVCFEVQAVYMLLLDVFRLQDTSDWFAFDPLVGCWLLDPDNPVTNFAEVLKKLDMNVDLLVVNCKADVQTQACDLLPVLDIAMDVLQKRLLSAALWTVF</sequence>
<proteinExistence type="predicted"/>
<gene>
    <name evidence="1" type="ORF">g.54173</name>
</gene>
<feature type="non-terminal residue" evidence="1">
    <location>
        <position position="226"/>
    </location>
</feature>
<evidence type="ECO:0000313" key="1">
    <source>
        <dbReference type="EMBL" id="JAT07826.1"/>
    </source>
</evidence>
<evidence type="ECO:0008006" key="2">
    <source>
        <dbReference type="Google" id="ProtNLM"/>
    </source>
</evidence>
<feature type="non-terminal residue" evidence="1">
    <location>
        <position position="1"/>
    </location>
</feature>
<dbReference type="AlphaFoldDB" id="A0A1B6K8P7"/>
<organism evidence="1">
    <name type="scientific">Graphocephala atropunctata</name>
    <dbReference type="NCBI Taxonomy" id="36148"/>
    <lineage>
        <taxon>Eukaryota</taxon>
        <taxon>Metazoa</taxon>
        <taxon>Ecdysozoa</taxon>
        <taxon>Arthropoda</taxon>
        <taxon>Hexapoda</taxon>
        <taxon>Insecta</taxon>
        <taxon>Pterygota</taxon>
        <taxon>Neoptera</taxon>
        <taxon>Paraneoptera</taxon>
        <taxon>Hemiptera</taxon>
        <taxon>Auchenorrhyncha</taxon>
        <taxon>Membracoidea</taxon>
        <taxon>Cicadellidae</taxon>
        <taxon>Cicadellinae</taxon>
        <taxon>Cicadellini</taxon>
        <taxon>Graphocephala</taxon>
    </lineage>
</organism>
<name>A0A1B6K8P7_9HEMI</name>